<feature type="compositionally biased region" description="Basic and acidic residues" evidence="1">
    <location>
        <begin position="155"/>
        <end position="164"/>
    </location>
</feature>
<dbReference type="OrthoDB" id="3218262at2759"/>
<dbReference type="AlphaFoldDB" id="A0A8H6ZEX8"/>
<evidence type="ECO:0000256" key="1">
    <source>
        <dbReference type="SAM" id="MobiDB-lite"/>
    </source>
</evidence>
<dbReference type="EMBL" id="JACAZH010000002">
    <property type="protein sequence ID" value="KAF7375036.1"/>
    <property type="molecule type" value="Genomic_DNA"/>
</dbReference>
<dbReference type="Proteomes" id="UP000623467">
    <property type="component" value="Unassembled WGS sequence"/>
</dbReference>
<feature type="compositionally biased region" description="Low complexity" evidence="1">
    <location>
        <begin position="333"/>
        <end position="366"/>
    </location>
</feature>
<feature type="compositionally biased region" description="Low complexity" evidence="1">
    <location>
        <begin position="404"/>
        <end position="422"/>
    </location>
</feature>
<feature type="region of interest" description="Disordered" evidence="1">
    <location>
        <begin position="1"/>
        <end position="33"/>
    </location>
</feature>
<feature type="compositionally biased region" description="Basic and acidic residues" evidence="1">
    <location>
        <begin position="206"/>
        <end position="234"/>
    </location>
</feature>
<feature type="compositionally biased region" description="Low complexity" evidence="1">
    <location>
        <begin position="256"/>
        <end position="282"/>
    </location>
</feature>
<feature type="compositionally biased region" description="Polar residues" evidence="1">
    <location>
        <begin position="522"/>
        <end position="536"/>
    </location>
</feature>
<name>A0A8H6ZEX8_9AGAR</name>
<evidence type="ECO:0000313" key="3">
    <source>
        <dbReference type="Proteomes" id="UP000623467"/>
    </source>
</evidence>
<accession>A0A8H6ZEX8</accession>
<sequence length="641" mass="70508">MSKRIGKTLYTAKFYESPPSSESTRPSPPQPSAAAYLKSLFQTHVALNQMPEVPPSEPSSPGSDHAQRVEELREKVLDAYNAAGGNPASGKWGLLSNLLRTSASKGKYRYINTRTDAVPPEPGPDGWLLAENEDEWFEWEEKRKREQQPSYRKRKEAEEKQRQEEQDDDQPVQRPSKKRKELEDKHSQEEQDEEQELQQPLSRKRKEIEDKQQQEERDKNQQLKEKVEIWKRDIPTSPIEIPESPPPPAKAKTRATKTSSDGIQSASKSAASSSRQQNSRTRAISDVQEPLLPPSFPADLHTSTPLLRQKPSPIELVPSSSPLLSPVNKRVDLPGPSKPSASSSKLSPVQDVVSSSSPLSSPPKVSRVYGRRQPSESPLKRARSSSPTPRTAAKKIRAIPSPPESSSAPAASPSFKPASKAPVTPPRNTLPTLVDLIAASNQKRKSEARVKAKERERAKATVKEKRSEPPSKSPKDIRSNSSFSEERRQQRELETVGNAVINWEANWEKMAANHTGAGDVSPSKSLSSIAGSNSVESPEESKMDLPNFSQGAPFEPLGTSTQPMGLLGGESLGTTERGERGFGQNDFVDLMRYDSQMDVESNLQGVEKLLNADVDGYTGPWMGAGSDGGDEQWGGNIDSSP</sequence>
<comment type="caution">
    <text evidence="2">The sequence shown here is derived from an EMBL/GenBank/DDBJ whole genome shotgun (WGS) entry which is preliminary data.</text>
</comment>
<proteinExistence type="predicted"/>
<reference evidence="2" key="1">
    <citation type="submission" date="2020-05" db="EMBL/GenBank/DDBJ databases">
        <title>Mycena genomes resolve the evolution of fungal bioluminescence.</title>
        <authorList>
            <person name="Tsai I.J."/>
        </authorList>
    </citation>
    <scope>NUCLEOTIDE SEQUENCE</scope>
    <source>
        <strain evidence="2">160909Yilan</strain>
    </source>
</reference>
<feature type="region of interest" description="Disordered" evidence="1">
    <location>
        <begin position="140"/>
        <end position="492"/>
    </location>
</feature>
<feature type="region of interest" description="Disordered" evidence="1">
    <location>
        <begin position="111"/>
        <end position="130"/>
    </location>
</feature>
<feature type="compositionally biased region" description="Low complexity" evidence="1">
    <location>
        <begin position="311"/>
        <end position="326"/>
    </location>
</feature>
<feature type="compositionally biased region" description="Basic and acidic residues" evidence="1">
    <location>
        <begin position="444"/>
        <end position="492"/>
    </location>
</feature>
<gene>
    <name evidence="2" type="ORF">MSAN_00389700</name>
</gene>
<keyword evidence="3" id="KW-1185">Reference proteome</keyword>
<feature type="region of interest" description="Disordered" evidence="1">
    <location>
        <begin position="621"/>
        <end position="641"/>
    </location>
</feature>
<feature type="region of interest" description="Disordered" evidence="1">
    <location>
        <begin position="514"/>
        <end position="581"/>
    </location>
</feature>
<feature type="compositionally biased region" description="Basic and acidic residues" evidence="1">
    <location>
        <begin position="180"/>
        <end position="189"/>
    </location>
</feature>
<feature type="region of interest" description="Disordered" evidence="1">
    <location>
        <begin position="49"/>
        <end position="68"/>
    </location>
</feature>
<organism evidence="2 3">
    <name type="scientific">Mycena sanguinolenta</name>
    <dbReference type="NCBI Taxonomy" id="230812"/>
    <lineage>
        <taxon>Eukaryota</taxon>
        <taxon>Fungi</taxon>
        <taxon>Dikarya</taxon>
        <taxon>Basidiomycota</taxon>
        <taxon>Agaricomycotina</taxon>
        <taxon>Agaricomycetes</taxon>
        <taxon>Agaricomycetidae</taxon>
        <taxon>Agaricales</taxon>
        <taxon>Marasmiineae</taxon>
        <taxon>Mycenaceae</taxon>
        <taxon>Mycena</taxon>
    </lineage>
</organism>
<protein>
    <submittedName>
        <fullName evidence="2">Uncharacterized protein</fullName>
    </submittedName>
</protein>
<evidence type="ECO:0000313" key="2">
    <source>
        <dbReference type="EMBL" id="KAF7375036.1"/>
    </source>
</evidence>